<dbReference type="CDD" id="cd06259">
    <property type="entry name" value="YdcF-like"/>
    <property type="match status" value="1"/>
</dbReference>
<evidence type="ECO:0000313" key="3">
    <source>
        <dbReference type="Proteomes" id="UP001589810"/>
    </source>
</evidence>
<gene>
    <name evidence="2" type="ORF">ACFFH7_13850</name>
</gene>
<dbReference type="InterPro" id="IPR003848">
    <property type="entry name" value="DUF218"/>
</dbReference>
<reference evidence="2 3" key="1">
    <citation type="submission" date="2024-09" db="EMBL/GenBank/DDBJ databases">
        <authorList>
            <person name="Sun Q."/>
            <person name="Mori K."/>
        </authorList>
    </citation>
    <scope>NUCLEOTIDE SEQUENCE [LARGE SCALE GENOMIC DNA]</scope>
    <source>
        <strain evidence="2 3">TBRC 1432</strain>
    </source>
</reference>
<comment type="caution">
    <text evidence="2">The sequence shown here is derived from an EMBL/GenBank/DDBJ whole genome shotgun (WGS) entry which is preliminary data.</text>
</comment>
<dbReference type="InterPro" id="IPR051599">
    <property type="entry name" value="Cell_Envelope_Assoc"/>
</dbReference>
<dbReference type="PANTHER" id="PTHR30336">
    <property type="entry name" value="INNER MEMBRANE PROTEIN, PROBABLE PERMEASE"/>
    <property type="match status" value="1"/>
</dbReference>
<keyword evidence="3" id="KW-1185">Reference proteome</keyword>
<dbReference type="PANTHER" id="PTHR30336:SF6">
    <property type="entry name" value="INTEGRAL MEMBRANE PROTEIN"/>
    <property type="match status" value="1"/>
</dbReference>
<sequence length="221" mass="23749">MKRFQPHFRRRLPAPWLTPARPRLPWPVLRAALVAVLLALTLATASVVWTRLASSGHRYDLSSAPSAPVAIVFGAQVDTPFLTGRLDATVSLFRAGKVNAILVSGNASGSSGNETSAMTSYLLAHGVPPSSLLVDPLGLTTYDTCARAAQVFHLQHVLLVTQPYHLPRAVTLCRHLGLSADGIAAPCSCSPVLLFRNQFRELFAAVLALRDSLWPRPPASS</sequence>
<accession>A0ABV6MRX4</accession>
<evidence type="ECO:0000313" key="2">
    <source>
        <dbReference type="EMBL" id="MFC0542576.1"/>
    </source>
</evidence>
<protein>
    <submittedName>
        <fullName evidence="2">Vancomycin high temperature exclusion protein</fullName>
    </submittedName>
</protein>
<dbReference type="Pfam" id="PF02698">
    <property type="entry name" value="DUF218"/>
    <property type="match status" value="1"/>
</dbReference>
<dbReference type="EMBL" id="JBHLUD010000004">
    <property type="protein sequence ID" value="MFC0542576.1"/>
    <property type="molecule type" value="Genomic_DNA"/>
</dbReference>
<dbReference type="Proteomes" id="UP001589810">
    <property type="component" value="Unassembled WGS sequence"/>
</dbReference>
<name>A0ABV6MRX4_9PSEU</name>
<feature type="domain" description="DUF218" evidence="1">
    <location>
        <begin position="69"/>
        <end position="194"/>
    </location>
</feature>
<dbReference type="RefSeq" id="WP_273940994.1">
    <property type="nucleotide sequence ID" value="NZ_CP097263.1"/>
</dbReference>
<proteinExistence type="predicted"/>
<evidence type="ECO:0000259" key="1">
    <source>
        <dbReference type="Pfam" id="PF02698"/>
    </source>
</evidence>
<organism evidence="2 3">
    <name type="scientific">Kutzneria chonburiensis</name>
    <dbReference type="NCBI Taxonomy" id="1483604"/>
    <lineage>
        <taxon>Bacteria</taxon>
        <taxon>Bacillati</taxon>
        <taxon>Actinomycetota</taxon>
        <taxon>Actinomycetes</taxon>
        <taxon>Pseudonocardiales</taxon>
        <taxon>Pseudonocardiaceae</taxon>
        <taxon>Kutzneria</taxon>
    </lineage>
</organism>